<dbReference type="InterPro" id="IPR002048">
    <property type="entry name" value="EF_hand_dom"/>
</dbReference>
<name>A0ABZ1ILR6_9ACTN</name>
<feature type="domain" description="EF-hand" evidence="1">
    <location>
        <begin position="6"/>
        <end position="41"/>
    </location>
</feature>
<evidence type="ECO:0000313" key="3">
    <source>
        <dbReference type="Proteomes" id="UP001622690"/>
    </source>
</evidence>
<dbReference type="EMBL" id="CP108125">
    <property type="protein sequence ID" value="WTO80950.1"/>
    <property type="molecule type" value="Genomic_DNA"/>
</dbReference>
<dbReference type="RefSeq" id="WP_406255893.1">
    <property type="nucleotide sequence ID" value="NZ_CP108125.1"/>
</dbReference>
<evidence type="ECO:0000313" key="2">
    <source>
        <dbReference type="EMBL" id="WTO80950.1"/>
    </source>
</evidence>
<dbReference type="Pfam" id="PF13202">
    <property type="entry name" value="EF-hand_5"/>
    <property type="match status" value="1"/>
</dbReference>
<dbReference type="Proteomes" id="UP001622690">
    <property type="component" value="Chromosome"/>
</dbReference>
<reference evidence="2 3" key="1">
    <citation type="submission" date="2022-10" db="EMBL/GenBank/DDBJ databases">
        <title>The complete genomes of actinobacterial strains from the NBC collection.</title>
        <authorList>
            <person name="Joergensen T.S."/>
            <person name="Alvarez Arevalo M."/>
            <person name="Sterndorff E.B."/>
            <person name="Faurdal D."/>
            <person name="Vuksanovic O."/>
            <person name="Mourched A.-S."/>
            <person name="Charusanti P."/>
            <person name="Shaw S."/>
            <person name="Blin K."/>
            <person name="Weber T."/>
        </authorList>
    </citation>
    <scope>NUCLEOTIDE SEQUENCE [LARGE SCALE GENOMIC DNA]</scope>
    <source>
        <strain evidence="2 3">NBC_00206</strain>
    </source>
</reference>
<evidence type="ECO:0000259" key="1">
    <source>
        <dbReference type="PROSITE" id="PS50222"/>
    </source>
</evidence>
<dbReference type="Gene3D" id="1.10.238.10">
    <property type="entry name" value="EF-hand"/>
    <property type="match status" value="1"/>
</dbReference>
<keyword evidence="3" id="KW-1185">Reference proteome</keyword>
<accession>A0ABZ1ILR6</accession>
<gene>
    <name evidence="2" type="ORF">OHU27_00320</name>
</gene>
<dbReference type="InterPro" id="IPR011992">
    <property type="entry name" value="EF-hand-dom_pair"/>
</dbReference>
<dbReference type="PROSITE" id="PS50222">
    <property type="entry name" value="EF_HAND_2"/>
    <property type="match status" value="1"/>
</dbReference>
<dbReference type="InterPro" id="IPR018247">
    <property type="entry name" value="EF_Hand_1_Ca_BS"/>
</dbReference>
<dbReference type="SUPFAM" id="SSF47473">
    <property type="entry name" value="EF-hand"/>
    <property type="match status" value="1"/>
</dbReference>
<organism evidence="2 3">
    <name type="scientific">Streptomyces nigra</name>
    <dbReference type="NCBI Taxonomy" id="1827580"/>
    <lineage>
        <taxon>Bacteria</taxon>
        <taxon>Bacillati</taxon>
        <taxon>Actinomycetota</taxon>
        <taxon>Actinomycetes</taxon>
        <taxon>Kitasatosporales</taxon>
        <taxon>Streptomycetaceae</taxon>
        <taxon>Streptomyces</taxon>
    </lineage>
</organism>
<protein>
    <recommendedName>
        <fullName evidence="1">EF-hand domain-containing protein</fullName>
    </recommendedName>
</protein>
<dbReference type="PROSITE" id="PS00018">
    <property type="entry name" value="EF_HAND_1"/>
    <property type="match status" value="1"/>
</dbReference>
<sequence>MDREDITQEKMQAVFQKIDTNGDGVITPTEYYRFLMQHGDFHMEANQGQDFLGADYNGLNEIDFPEFERAVSRWYRNKDSNDPDVRLVESIFRRF</sequence>
<proteinExistence type="predicted"/>